<evidence type="ECO:0000256" key="1">
    <source>
        <dbReference type="SAM" id="SignalP"/>
    </source>
</evidence>
<proteinExistence type="predicted"/>
<name>A0A953NAZ7_9BURK</name>
<reference evidence="2" key="1">
    <citation type="submission" date="2021-07" db="EMBL/GenBank/DDBJ databases">
        <title>New genus and species of the family Alcaligenaceae.</title>
        <authorList>
            <person name="Hahn M.W."/>
        </authorList>
    </citation>
    <scope>NUCLEOTIDE SEQUENCE</scope>
    <source>
        <strain evidence="2">LF4-65</strain>
    </source>
</reference>
<feature type="chain" id="PRO_5037787232" description="Lipocalin-like domain-containing protein" evidence="1">
    <location>
        <begin position="23"/>
        <end position="184"/>
    </location>
</feature>
<evidence type="ECO:0008006" key="4">
    <source>
        <dbReference type="Google" id="ProtNLM"/>
    </source>
</evidence>
<accession>A0A953NAZ7</accession>
<keyword evidence="1" id="KW-0732">Signal</keyword>
<evidence type="ECO:0000313" key="3">
    <source>
        <dbReference type="Proteomes" id="UP000739565"/>
    </source>
</evidence>
<protein>
    <recommendedName>
        <fullName evidence="4">Lipocalin-like domain-containing protein</fullName>
    </recommendedName>
</protein>
<evidence type="ECO:0000313" key="2">
    <source>
        <dbReference type="EMBL" id="MBZ1351760.1"/>
    </source>
</evidence>
<organism evidence="2 3">
    <name type="scientific">Zwartia hollandica</name>
    <dbReference type="NCBI Taxonomy" id="324606"/>
    <lineage>
        <taxon>Bacteria</taxon>
        <taxon>Pseudomonadati</taxon>
        <taxon>Pseudomonadota</taxon>
        <taxon>Betaproteobacteria</taxon>
        <taxon>Burkholderiales</taxon>
        <taxon>Alcaligenaceae</taxon>
        <taxon>Zwartia</taxon>
    </lineage>
</organism>
<dbReference type="AlphaFoldDB" id="A0A953NAZ7"/>
<dbReference type="EMBL" id="JAHXRI010000010">
    <property type="protein sequence ID" value="MBZ1351760.1"/>
    <property type="molecule type" value="Genomic_DNA"/>
</dbReference>
<gene>
    <name evidence="2" type="ORF">KZZ10_14005</name>
</gene>
<dbReference type="RefSeq" id="WP_259662142.1">
    <property type="nucleotide sequence ID" value="NZ_JAHXRI010000010.1"/>
</dbReference>
<keyword evidence="3" id="KW-1185">Reference proteome</keyword>
<sequence length="184" mass="21061">MNRMHSVLAFVLLSLLALPSLAQNNNPYFNKMLGRWLIQQSQTAQNIKIEIITVQDYIANGAMNQETQYLVTMGSTVVSCVARSAFDWSMQGNLQFQTLRNKKLTPDYLKEDNVNVDDPSRLNTICDSIAGVSDKTSYIGKTDQFRIITLDDQQNTYEYTDSDGKVVRKTDKRVREGFAFYHRK</sequence>
<dbReference type="Proteomes" id="UP000739565">
    <property type="component" value="Unassembled WGS sequence"/>
</dbReference>
<comment type="caution">
    <text evidence="2">The sequence shown here is derived from an EMBL/GenBank/DDBJ whole genome shotgun (WGS) entry which is preliminary data.</text>
</comment>
<feature type="signal peptide" evidence="1">
    <location>
        <begin position="1"/>
        <end position="22"/>
    </location>
</feature>